<dbReference type="GO" id="GO:0051959">
    <property type="term" value="F:dynein light intermediate chain binding"/>
    <property type="evidence" value="ECO:0007669"/>
    <property type="project" value="InterPro"/>
</dbReference>
<dbReference type="InterPro" id="IPR043157">
    <property type="entry name" value="Dynein_AAA1S"/>
</dbReference>
<proteinExistence type="predicted"/>
<keyword evidence="3" id="KW-1185">Reference proteome</keyword>
<dbReference type="GO" id="GO:0007018">
    <property type="term" value="P:microtubule-based movement"/>
    <property type="evidence" value="ECO:0007669"/>
    <property type="project" value="InterPro"/>
</dbReference>
<dbReference type="Gene3D" id="3.40.50.300">
    <property type="entry name" value="P-loop containing nucleotide triphosphate hydrolases"/>
    <property type="match status" value="1"/>
</dbReference>
<accession>A0A8C9LFH8</accession>
<organism evidence="2 3">
    <name type="scientific">Pavo cristatus</name>
    <name type="common">Indian peafowl</name>
    <name type="synonym">Blue peafowl</name>
    <dbReference type="NCBI Taxonomy" id="9049"/>
    <lineage>
        <taxon>Eukaryota</taxon>
        <taxon>Metazoa</taxon>
        <taxon>Chordata</taxon>
        <taxon>Craniata</taxon>
        <taxon>Vertebrata</taxon>
        <taxon>Euteleostomi</taxon>
        <taxon>Archelosauria</taxon>
        <taxon>Archosauria</taxon>
        <taxon>Dinosauria</taxon>
        <taxon>Saurischia</taxon>
        <taxon>Theropoda</taxon>
        <taxon>Coelurosauria</taxon>
        <taxon>Aves</taxon>
        <taxon>Neognathae</taxon>
        <taxon>Galloanserae</taxon>
        <taxon>Galliformes</taxon>
        <taxon>Phasianidae</taxon>
        <taxon>Phasianinae</taxon>
        <taxon>Pavo</taxon>
    </lineage>
</organism>
<sequence>MRAVKTVISTAGNLKKENPTMDEVNMLDLICLRAIRDANIPKFLQDDLKLFSGIVSDLFPKIKEQPVDYGILEECLFLRLLSHCPLNAGAVSTQLCCYGAVAIYSLALLLLQCYEVLAAAMTSLQGQPAASGGNYEPVSYFVLNPKSITMGQLYGEFNLLTHEWTDGIFSSLIRQGAMATDTSKKWYMFDGPVDALWIENMNTVLDDNKKLCLSSGEIIKMTESMTMMFEVQDLAVASPATVSRCGMVYLEPSILGLEIILFPLKEHKISFRPTRL</sequence>
<protein>
    <recommendedName>
        <fullName evidence="1">Dynein heavy chain hydrolytic ATP-binding dynein motor region domain-containing protein</fullName>
    </recommendedName>
</protein>
<evidence type="ECO:0000259" key="1">
    <source>
        <dbReference type="Pfam" id="PF12774"/>
    </source>
</evidence>
<reference evidence="2" key="1">
    <citation type="submission" date="2025-08" db="UniProtKB">
        <authorList>
            <consortium name="Ensembl"/>
        </authorList>
    </citation>
    <scope>IDENTIFICATION</scope>
</reference>
<name>A0A8C9LFH8_PAVCR</name>
<feature type="domain" description="Dynein heavy chain hydrolytic ATP-binding dynein motor region" evidence="1">
    <location>
        <begin position="1"/>
        <end position="76"/>
    </location>
</feature>
<dbReference type="Proteomes" id="UP000694428">
    <property type="component" value="Unplaced"/>
</dbReference>
<reference evidence="2" key="2">
    <citation type="submission" date="2025-09" db="UniProtKB">
        <authorList>
            <consortium name="Ensembl"/>
        </authorList>
    </citation>
    <scope>IDENTIFICATION</scope>
</reference>
<dbReference type="PANTHER" id="PTHR46961:SF5">
    <property type="entry name" value="DYNEIN AXONEMAL HEAVY CHAIN 1"/>
    <property type="match status" value="1"/>
</dbReference>
<dbReference type="InterPro" id="IPR026983">
    <property type="entry name" value="DHC"/>
</dbReference>
<dbReference type="Ensembl" id="ENSPSTT00000024627.1">
    <property type="protein sequence ID" value="ENSPSTP00000023409.1"/>
    <property type="gene ID" value="ENSPSTG00000017215.1"/>
</dbReference>
<dbReference type="InterPro" id="IPR027417">
    <property type="entry name" value="P-loop_NTPase"/>
</dbReference>
<evidence type="ECO:0000313" key="2">
    <source>
        <dbReference type="Ensembl" id="ENSPSTP00000023409.1"/>
    </source>
</evidence>
<dbReference type="PANTHER" id="PTHR46961">
    <property type="entry name" value="DYNEIN HEAVY CHAIN 1, AXONEMAL-LIKE PROTEIN"/>
    <property type="match status" value="1"/>
</dbReference>
<evidence type="ECO:0000313" key="3">
    <source>
        <dbReference type="Proteomes" id="UP000694428"/>
    </source>
</evidence>
<dbReference type="GO" id="GO:0030286">
    <property type="term" value="C:dynein complex"/>
    <property type="evidence" value="ECO:0007669"/>
    <property type="project" value="InterPro"/>
</dbReference>
<dbReference type="AlphaFoldDB" id="A0A8C9LFH8"/>
<dbReference type="Pfam" id="PF12774">
    <property type="entry name" value="AAA_6"/>
    <property type="match status" value="1"/>
</dbReference>
<dbReference type="GO" id="GO:0045505">
    <property type="term" value="F:dynein intermediate chain binding"/>
    <property type="evidence" value="ECO:0007669"/>
    <property type="project" value="InterPro"/>
</dbReference>
<dbReference type="GO" id="GO:0005524">
    <property type="term" value="F:ATP binding"/>
    <property type="evidence" value="ECO:0007669"/>
    <property type="project" value="InterPro"/>
</dbReference>
<dbReference type="Gene3D" id="1.10.8.710">
    <property type="match status" value="1"/>
</dbReference>
<dbReference type="InterPro" id="IPR035699">
    <property type="entry name" value="AAA_6"/>
</dbReference>